<accession>H9H803</accession>
<reference evidence="9" key="2">
    <citation type="submission" date="2025-08" db="UniProtKB">
        <authorList>
            <consortium name="Ensembl"/>
        </authorList>
    </citation>
    <scope>IDENTIFICATION</scope>
</reference>
<feature type="binding site" evidence="6">
    <location>
        <position position="400"/>
    </location>
    <ligand>
        <name>FAD</name>
        <dbReference type="ChEBI" id="CHEBI:57692"/>
    </ligand>
</feature>
<evidence type="ECO:0000256" key="7">
    <source>
        <dbReference type="SAM" id="MobiDB-lite"/>
    </source>
</evidence>
<keyword evidence="4 6" id="KW-0274">FAD</keyword>
<feature type="binding site" evidence="6">
    <location>
        <position position="308"/>
    </location>
    <ligand>
        <name>FAD</name>
        <dbReference type="ChEBI" id="CHEBI:57692"/>
    </ligand>
</feature>
<feature type="binding site" evidence="6">
    <location>
        <position position="325"/>
    </location>
    <ligand>
        <name>FAD</name>
        <dbReference type="ChEBI" id="CHEBI:57692"/>
    </ligand>
</feature>
<dbReference type="PROSITE" id="PS51384">
    <property type="entry name" value="FAD_FR"/>
    <property type="match status" value="1"/>
</dbReference>
<keyword evidence="10" id="KW-1185">Reference proteome</keyword>
<comment type="similarity">
    <text evidence="2">Belongs to the flavoprotein pyridine nucleotide cytochrome reductase family.</text>
</comment>
<protein>
    <recommendedName>
        <fullName evidence="8">FAD-binding FR-type domain-containing protein</fullName>
    </recommendedName>
</protein>
<evidence type="ECO:0000256" key="4">
    <source>
        <dbReference type="ARBA" id="ARBA00022827"/>
    </source>
</evidence>
<feature type="binding site" evidence="6">
    <location>
        <position position="323"/>
    </location>
    <ligand>
        <name>FAD</name>
        <dbReference type="ChEBI" id="CHEBI:57692"/>
    </ligand>
</feature>
<dbReference type="Proteomes" id="UP000002280">
    <property type="component" value="Unplaced"/>
</dbReference>
<sequence length="455" mass="50654">MTDLVAPQGVAVTRDLTAPPRVMPASVPLREHGPDQAGLAVLEVSPRHGLHPRYFVHAVQWWWLRFARGAHAPLIGAAPGPPRAKVTPCGHARPQRPEKRPTAYGRRHCARHKACREWGCARSRVGRGCRTQRGGCPANRRWLSAPSSRPNPDSATKGVSAKYCPRPKGGGVRQSDPELRPCLLMMEEEDEDEAWLQLRPTEPLPTQCCGGGCNPCIFDIYHQQLSQWKEARLKKDKSLLWRKKEESQPLELSTETFQAFSISAVEWLTKDTCQVRFALPENRQLGLSLGQHLILRGTVDGLDIQRAYTPISHRKAQGYFKVLIKKMGGPPGWRSEEGAGRSIFLSSDLTSAACSCVSLGQSWNPAGLFPHLPHELEQPMATPLMCLPREPQCYEKGLMSQYVKAWKVGDVAFWRGPFGGFPYRPNQYGELLMLAAGTGLAPMLPILRDITDDEK</sequence>
<evidence type="ECO:0000313" key="10">
    <source>
        <dbReference type="Proteomes" id="UP000002280"/>
    </source>
</evidence>
<dbReference type="InterPro" id="IPR039261">
    <property type="entry name" value="FNR_nucleotide-bd"/>
</dbReference>
<evidence type="ECO:0000259" key="8">
    <source>
        <dbReference type="PROSITE" id="PS51384"/>
    </source>
</evidence>
<evidence type="ECO:0000256" key="2">
    <source>
        <dbReference type="ARBA" id="ARBA00006105"/>
    </source>
</evidence>
<feature type="binding site" evidence="6">
    <location>
        <position position="399"/>
    </location>
    <ligand>
        <name>FAD</name>
        <dbReference type="ChEBI" id="CHEBI:57692"/>
    </ligand>
</feature>
<feature type="binding site" evidence="6">
    <location>
        <position position="306"/>
    </location>
    <ligand>
        <name>FAD</name>
        <dbReference type="ChEBI" id="CHEBI:57692"/>
    </ligand>
</feature>
<feature type="domain" description="FAD-binding FR-type" evidence="8">
    <location>
        <begin position="255"/>
        <end position="424"/>
    </location>
</feature>
<dbReference type="eggNOG" id="KOG0534">
    <property type="taxonomic scope" value="Eukaryota"/>
</dbReference>
<dbReference type="InParanoid" id="H9H803"/>
<feature type="region of interest" description="Disordered" evidence="7">
    <location>
        <begin position="78"/>
        <end position="105"/>
    </location>
</feature>
<dbReference type="PANTHER" id="PTHR19370">
    <property type="entry name" value="NADH-CYTOCHROME B5 REDUCTASE"/>
    <property type="match status" value="1"/>
</dbReference>
<keyword evidence="3 6" id="KW-0285">Flavoprotein</keyword>
<dbReference type="STRING" id="13616.ENSMODP00000026696"/>
<dbReference type="FunCoup" id="H9H803">
    <property type="interactions" value="215"/>
</dbReference>
<evidence type="ECO:0000313" key="9">
    <source>
        <dbReference type="Ensembl" id="ENSMODP00000026696.3"/>
    </source>
</evidence>
<dbReference type="Gene3D" id="2.40.30.10">
    <property type="entry name" value="Translation factors"/>
    <property type="match status" value="1"/>
</dbReference>
<dbReference type="AlphaFoldDB" id="H9H803"/>
<evidence type="ECO:0000256" key="1">
    <source>
        <dbReference type="ARBA" id="ARBA00001974"/>
    </source>
</evidence>
<dbReference type="GO" id="GO:0016491">
    <property type="term" value="F:oxidoreductase activity"/>
    <property type="evidence" value="ECO:0007669"/>
    <property type="project" value="UniProtKB-KW"/>
</dbReference>
<reference evidence="9" key="3">
    <citation type="submission" date="2025-09" db="UniProtKB">
        <authorList>
            <consortium name="Ensembl"/>
        </authorList>
    </citation>
    <scope>IDENTIFICATION</scope>
</reference>
<evidence type="ECO:0000256" key="5">
    <source>
        <dbReference type="ARBA" id="ARBA00023002"/>
    </source>
</evidence>
<dbReference type="InterPro" id="IPR001834">
    <property type="entry name" value="CBR-like"/>
</dbReference>
<keyword evidence="5" id="KW-0560">Oxidoreductase</keyword>
<reference evidence="9" key="1">
    <citation type="journal article" date="2007" name="Nature">
        <title>Genome of the marsupial Monodelphis domestica reveals innovation in non-coding sequences.</title>
        <authorList>
            <person name="Mikkelsen T.S."/>
            <person name="Wakefield M.J."/>
            <person name="Aken B."/>
            <person name="Amemiya C.T."/>
            <person name="Chang J.L."/>
            <person name="Duke S."/>
            <person name="Garber M."/>
            <person name="Gentles A.J."/>
            <person name="Goodstadt L."/>
            <person name="Heger A."/>
            <person name="Jurka J."/>
            <person name="Kamal M."/>
            <person name="Mauceli E."/>
            <person name="Searle S.M."/>
            <person name="Sharpe T."/>
            <person name="Baker M.L."/>
            <person name="Batzer M.A."/>
            <person name="Benos P.V."/>
            <person name="Belov K."/>
            <person name="Clamp M."/>
            <person name="Cook A."/>
            <person name="Cuff J."/>
            <person name="Das R."/>
            <person name="Davidow L."/>
            <person name="Deakin J.E."/>
            <person name="Fazzari M.J."/>
            <person name="Glass J.L."/>
            <person name="Grabherr M."/>
            <person name="Greally J.M."/>
            <person name="Gu W."/>
            <person name="Hore T.A."/>
            <person name="Huttley G.A."/>
            <person name="Kleber M."/>
            <person name="Jirtle R.L."/>
            <person name="Koina E."/>
            <person name="Lee J.T."/>
            <person name="Mahony S."/>
            <person name="Marra M.A."/>
            <person name="Miller R.D."/>
            <person name="Nicholls R.D."/>
            <person name="Oda M."/>
            <person name="Papenfuss A.T."/>
            <person name="Parra Z.E."/>
            <person name="Pollock D.D."/>
            <person name="Ray D.A."/>
            <person name="Schein J.E."/>
            <person name="Speed T.P."/>
            <person name="Thompson K."/>
            <person name="VandeBerg J.L."/>
            <person name="Wade C.M."/>
            <person name="Walker J.A."/>
            <person name="Waters P.D."/>
            <person name="Webber C."/>
            <person name="Weidman J.R."/>
            <person name="Xie X."/>
            <person name="Zody M.C."/>
            <person name="Baldwin J."/>
            <person name="Abdouelleil A."/>
            <person name="Abdulkadir J."/>
            <person name="Abebe A."/>
            <person name="Abera B."/>
            <person name="Abreu J."/>
            <person name="Acer S.C."/>
            <person name="Aftuck L."/>
            <person name="Alexander A."/>
            <person name="An P."/>
            <person name="Anderson E."/>
            <person name="Anderson S."/>
            <person name="Arachi H."/>
            <person name="Azer M."/>
            <person name="Bachantsang P."/>
            <person name="Barry A."/>
            <person name="Bayul T."/>
            <person name="Berlin A."/>
            <person name="Bessette D."/>
            <person name="Bloom T."/>
            <person name="Bloom T."/>
            <person name="Boguslavskiy L."/>
            <person name="Bonnet C."/>
            <person name="Boukhgalter B."/>
            <person name="Bourzgui I."/>
            <person name="Brown A."/>
            <person name="Cahill P."/>
            <person name="Channer S."/>
            <person name="Cheshatsang Y."/>
            <person name="Chuda L."/>
            <person name="Citroen M."/>
            <person name="Collymore A."/>
            <person name="Cooke P."/>
            <person name="Costello M."/>
            <person name="D'Aco K."/>
            <person name="Daza R."/>
            <person name="De Haan G."/>
            <person name="DeGray S."/>
            <person name="DeMaso C."/>
            <person name="Dhargay N."/>
            <person name="Dooley K."/>
            <person name="Dooley E."/>
            <person name="Doricent M."/>
            <person name="Dorje P."/>
            <person name="Dorjee K."/>
            <person name="Dupes A."/>
            <person name="Elong R."/>
            <person name="Falk J."/>
            <person name="Farina A."/>
            <person name="Faro S."/>
            <person name="Ferguson D."/>
            <person name="Fisher S."/>
            <person name="Foley C.D."/>
            <person name="Franke A."/>
            <person name="Friedrich D."/>
            <person name="Gadbois L."/>
            <person name="Gearin G."/>
            <person name="Gearin C.R."/>
            <person name="Giannoukos G."/>
            <person name="Goode T."/>
            <person name="Graham J."/>
            <person name="Grandbois E."/>
            <person name="Grewal S."/>
            <person name="Gyaltsen K."/>
            <person name="Hafez N."/>
            <person name="Hagos B."/>
            <person name="Hall J."/>
            <person name="Henson C."/>
            <person name="Hollinger A."/>
            <person name="Honan T."/>
            <person name="Huard M.D."/>
            <person name="Hughes L."/>
            <person name="Hurhula B."/>
            <person name="Husby M.E."/>
            <person name="Kamat A."/>
            <person name="Kanga B."/>
            <person name="Kashin S."/>
            <person name="Khazanovich D."/>
            <person name="Kisner P."/>
            <person name="Lance K."/>
            <person name="Lara M."/>
            <person name="Lee W."/>
            <person name="Lennon N."/>
            <person name="Letendre F."/>
            <person name="LeVine R."/>
            <person name="Lipovsky A."/>
            <person name="Liu X."/>
            <person name="Liu J."/>
            <person name="Liu S."/>
            <person name="Lokyitsang T."/>
            <person name="Lokyitsang Y."/>
            <person name="Lubonja R."/>
            <person name="Lui A."/>
            <person name="MacDonald P."/>
            <person name="Magnisalis V."/>
            <person name="Maru K."/>
            <person name="Matthews C."/>
            <person name="McCusker W."/>
            <person name="McDonough S."/>
            <person name="Mehta T."/>
            <person name="Meldrim J."/>
            <person name="Meneus L."/>
            <person name="Mihai O."/>
            <person name="Mihalev A."/>
            <person name="Mihova T."/>
            <person name="Mittelman R."/>
            <person name="Mlenga V."/>
            <person name="Montmayeur A."/>
            <person name="Mulrain L."/>
            <person name="Navidi A."/>
            <person name="Naylor J."/>
            <person name="Negash T."/>
            <person name="Nguyen T."/>
            <person name="Nguyen N."/>
            <person name="Nicol R."/>
            <person name="Norbu C."/>
            <person name="Norbu N."/>
            <person name="Novod N."/>
            <person name="O'Neill B."/>
            <person name="Osman S."/>
            <person name="Markiewicz E."/>
            <person name="Oyono O.L."/>
            <person name="Patti C."/>
            <person name="Phunkhang P."/>
            <person name="Pierre F."/>
            <person name="Priest M."/>
            <person name="Raghuraman S."/>
            <person name="Rege F."/>
            <person name="Reyes R."/>
            <person name="Rise C."/>
            <person name="Rogov P."/>
            <person name="Ross K."/>
            <person name="Ryan E."/>
            <person name="Settipalli S."/>
            <person name="Shea T."/>
            <person name="Sherpa N."/>
            <person name="Shi L."/>
            <person name="Shih D."/>
            <person name="Sparrow T."/>
            <person name="Spaulding J."/>
            <person name="Stalker J."/>
            <person name="Stange-Thomann N."/>
            <person name="Stavropoulos S."/>
            <person name="Stone C."/>
            <person name="Strader C."/>
            <person name="Tesfaye S."/>
            <person name="Thomson T."/>
            <person name="Thoulutsang Y."/>
            <person name="Thoulutsang D."/>
            <person name="Topham K."/>
            <person name="Topping I."/>
            <person name="Tsamla T."/>
            <person name="Vassiliev H."/>
            <person name="Vo A."/>
            <person name="Wangchuk T."/>
            <person name="Wangdi T."/>
            <person name="Weiand M."/>
            <person name="Wilkinson J."/>
            <person name="Wilson A."/>
            <person name="Yadav S."/>
            <person name="Young G."/>
            <person name="Yu Q."/>
            <person name="Zembek L."/>
            <person name="Zhong D."/>
            <person name="Zimmer A."/>
            <person name="Zwirko Z."/>
            <person name="Jaffe D.B."/>
            <person name="Alvarez P."/>
            <person name="Brockman W."/>
            <person name="Butler J."/>
            <person name="Chin C."/>
            <person name="Gnerre S."/>
            <person name="MacCallum I."/>
            <person name="Graves J.A."/>
            <person name="Ponting C.P."/>
            <person name="Breen M."/>
            <person name="Samollow P.B."/>
            <person name="Lander E.S."/>
            <person name="Lindblad-Toh K."/>
        </authorList>
    </citation>
    <scope>NUCLEOTIDE SEQUENCE [LARGE SCALE GENOMIC DNA]</scope>
</reference>
<feature type="region of interest" description="Disordered" evidence="7">
    <location>
        <begin position="140"/>
        <end position="177"/>
    </location>
</feature>
<dbReference type="InterPro" id="IPR019180">
    <property type="entry name" value="Oxidoreductase-like_N"/>
</dbReference>
<dbReference type="HOGENOM" id="CLU_003827_9_3_1"/>
<dbReference type="Pfam" id="PF00970">
    <property type="entry name" value="FAD_binding_6"/>
    <property type="match status" value="1"/>
</dbReference>
<dbReference type="Gene3D" id="3.40.50.80">
    <property type="entry name" value="Nucleotide-binding domain of ferredoxin-NADP reductase (FNR) module"/>
    <property type="match status" value="1"/>
</dbReference>
<dbReference type="SUPFAM" id="SSF52343">
    <property type="entry name" value="Ferredoxin reductase-like, C-terminal NADP-linked domain"/>
    <property type="match status" value="1"/>
</dbReference>
<dbReference type="SUPFAM" id="SSF63380">
    <property type="entry name" value="Riboflavin synthase domain-like"/>
    <property type="match status" value="1"/>
</dbReference>
<dbReference type="Bgee" id="ENSMODG00000021364">
    <property type="expression patterns" value="Expressed in blood and 18 other cell types or tissues"/>
</dbReference>
<evidence type="ECO:0000256" key="6">
    <source>
        <dbReference type="PIRSR" id="PIRSR601834-1"/>
    </source>
</evidence>
<dbReference type="InterPro" id="IPR017938">
    <property type="entry name" value="Riboflavin_synthase-like_b-brl"/>
</dbReference>
<comment type="cofactor">
    <cofactor evidence="1 6">
        <name>FAD</name>
        <dbReference type="ChEBI" id="CHEBI:57692"/>
    </cofactor>
</comment>
<name>H9H803_MONDO</name>
<dbReference type="InterPro" id="IPR017927">
    <property type="entry name" value="FAD-bd_FR_type"/>
</dbReference>
<dbReference type="PANTHER" id="PTHR19370:SF184">
    <property type="entry name" value="NADH-CYTOCHROME B5 REDUCTASE-LIKE"/>
    <property type="match status" value="1"/>
</dbReference>
<dbReference type="CDD" id="cd06183">
    <property type="entry name" value="cyt_b5_reduct_like"/>
    <property type="match status" value="1"/>
</dbReference>
<evidence type="ECO:0000256" key="3">
    <source>
        <dbReference type="ARBA" id="ARBA00022630"/>
    </source>
</evidence>
<organism evidence="9 10">
    <name type="scientific">Monodelphis domestica</name>
    <name type="common">Gray short-tailed opossum</name>
    <dbReference type="NCBI Taxonomy" id="13616"/>
    <lineage>
        <taxon>Eukaryota</taxon>
        <taxon>Metazoa</taxon>
        <taxon>Chordata</taxon>
        <taxon>Craniata</taxon>
        <taxon>Vertebrata</taxon>
        <taxon>Euteleostomi</taxon>
        <taxon>Mammalia</taxon>
        <taxon>Metatheria</taxon>
        <taxon>Didelphimorphia</taxon>
        <taxon>Didelphidae</taxon>
        <taxon>Monodelphis</taxon>
    </lineage>
</organism>
<dbReference type="Pfam" id="PF09791">
    <property type="entry name" value="Oxidored-like"/>
    <property type="match status" value="1"/>
</dbReference>
<proteinExistence type="inferred from homology"/>
<dbReference type="InterPro" id="IPR008333">
    <property type="entry name" value="Cbr1-like_FAD-bd_dom"/>
</dbReference>
<dbReference type="GeneTree" id="ENSGT00920000149170"/>
<dbReference type="Ensembl" id="ENSMODT00000027175.3">
    <property type="protein sequence ID" value="ENSMODP00000026696.3"/>
    <property type="gene ID" value="ENSMODG00000021364.4"/>
</dbReference>
<feature type="compositionally biased region" description="Polar residues" evidence="7">
    <location>
        <begin position="145"/>
        <end position="154"/>
    </location>
</feature>